<evidence type="ECO:0000313" key="2">
    <source>
        <dbReference type="EMBL" id="QIO05178.1"/>
    </source>
</evidence>
<accession>A0A6G8RTR1</accession>
<dbReference type="EMBL" id="CP049801">
    <property type="protein sequence ID" value="QIO05178.1"/>
    <property type="molecule type" value="Genomic_DNA"/>
</dbReference>
<feature type="region of interest" description="Disordered" evidence="1">
    <location>
        <begin position="42"/>
        <end position="63"/>
    </location>
</feature>
<dbReference type="KEGG" id="asha:G8E00_03960"/>
<gene>
    <name evidence="2" type="ORF">G8E00_03960</name>
</gene>
<keyword evidence="3" id="KW-1185">Reference proteome</keyword>
<dbReference type="RefSeq" id="WP_166222095.1">
    <property type="nucleotide sequence ID" value="NZ_CP049801.1"/>
</dbReference>
<proteinExistence type="predicted"/>
<name>A0A6G8RTR1_9GAMM</name>
<dbReference type="AlphaFoldDB" id="A0A6G8RTR1"/>
<reference evidence="2 3" key="1">
    <citation type="submission" date="2020-03" db="EMBL/GenBank/DDBJ databases">
        <authorList>
            <person name="Zhu W."/>
        </authorList>
    </citation>
    <scope>NUCLEOTIDE SEQUENCE [LARGE SCALE GENOMIC DNA]</scope>
    <source>
        <strain evidence="2 3">323-1</strain>
    </source>
</reference>
<dbReference type="Proteomes" id="UP000502297">
    <property type="component" value="Chromosome"/>
</dbReference>
<organism evidence="2 3">
    <name type="scientific">Acinetobacter shaoyimingii</name>
    <dbReference type="NCBI Taxonomy" id="2715164"/>
    <lineage>
        <taxon>Bacteria</taxon>
        <taxon>Pseudomonadati</taxon>
        <taxon>Pseudomonadota</taxon>
        <taxon>Gammaproteobacteria</taxon>
        <taxon>Moraxellales</taxon>
        <taxon>Moraxellaceae</taxon>
        <taxon>Acinetobacter</taxon>
    </lineage>
</organism>
<evidence type="ECO:0000256" key="1">
    <source>
        <dbReference type="SAM" id="MobiDB-lite"/>
    </source>
</evidence>
<sequence>MGWSSVVLASGQLMHQQMNIPTHQQNKTHSLEITSAAHCHQLQHDTQSHHVAQKQHEQPQHTKGFDAKNHDADKQQHDLFCLNMDDQTADHVQCHDCAQVHCQTSNSIYAQDHQFEVVVMQSQEYVSQDYDTDQAQHLTGYWQQILRPPKA</sequence>
<protein>
    <submittedName>
        <fullName evidence="2">Uncharacterized protein</fullName>
    </submittedName>
</protein>
<evidence type="ECO:0000313" key="3">
    <source>
        <dbReference type="Proteomes" id="UP000502297"/>
    </source>
</evidence>